<dbReference type="InterPro" id="IPR052024">
    <property type="entry name" value="Methanogen_methyltrans"/>
</dbReference>
<feature type="domain" description="Uroporphyrinogen decarboxylase (URO-D)" evidence="1">
    <location>
        <begin position="124"/>
        <end position="351"/>
    </location>
</feature>
<name>A0A9D1LR90_9FIRM</name>
<dbReference type="SUPFAM" id="SSF51726">
    <property type="entry name" value="UROD/MetE-like"/>
    <property type="match status" value="1"/>
</dbReference>
<dbReference type="PANTHER" id="PTHR47099">
    <property type="entry name" value="METHYLCOBAMIDE:COM METHYLTRANSFERASE MTBA"/>
    <property type="match status" value="1"/>
</dbReference>
<reference evidence="2" key="1">
    <citation type="submission" date="2020-10" db="EMBL/GenBank/DDBJ databases">
        <authorList>
            <person name="Gilroy R."/>
        </authorList>
    </citation>
    <scope>NUCLEOTIDE SEQUENCE</scope>
    <source>
        <strain evidence="2">ChiSxjej2B14-8506</strain>
    </source>
</reference>
<dbReference type="Proteomes" id="UP000824123">
    <property type="component" value="Unassembled WGS sequence"/>
</dbReference>
<dbReference type="AlphaFoldDB" id="A0A9D1LR90"/>
<gene>
    <name evidence="2" type="ORF">IAC59_05195</name>
</gene>
<organism evidence="2 3">
    <name type="scientific">Candidatus Fimadaptatus faecigallinarum</name>
    <dbReference type="NCBI Taxonomy" id="2840814"/>
    <lineage>
        <taxon>Bacteria</taxon>
        <taxon>Bacillati</taxon>
        <taxon>Bacillota</taxon>
        <taxon>Clostridia</taxon>
        <taxon>Eubacteriales</taxon>
        <taxon>Candidatus Fimadaptatus</taxon>
    </lineage>
</organism>
<comment type="caution">
    <text evidence="2">The sequence shown here is derived from an EMBL/GenBank/DDBJ whole genome shotgun (WGS) entry which is preliminary data.</text>
</comment>
<dbReference type="EMBL" id="DVNK01000034">
    <property type="protein sequence ID" value="HIU46634.1"/>
    <property type="molecule type" value="Genomic_DNA"/>
</dbReference>
<evidence type="ECO:0000313" key="2">
    <source>
        <dbReference type="EMBL" id="HIU46634.1"/>
    </source>
</evidence>
<proteinExistence type="predicted"/>
<dbReference type="PANTHER" id="PTHR47099:SF1">
    <property type="entry name" value="METHYLCOBAMIDE:COM METHYLTRANSFERASE MTBA"/>
    <property type="match status" value="1"/>
</dbReference>
<sequence>MTRRENYLSLVRRQGYERIPYSFSMCPSLSARYNEYCARTGFKAEFCETYIPAIAPRRVEHERYKQYYAGINFKPGTVIDDTGVAHEPGSEAAFHMTRMYHPMENFDSVDQVLDYPFLEYAGADETPLREAVAAAREADLIAVGSMQCTIWETAWYLRSMESLMMDMLSDERMAAAVLDKVTQTAVLRACAYARAGVDVLFLGDDIGMQRSVMMSENMYCEWLKPRLKAVIAAAKAIKPDLIVFYHSCGYVLPFIGHLIDAGVDVLNPVQPECMDFAEVHARYGDRLSFHGTIGTQTTMPFGTPDEVRRVVFTNLDIAGAKGGLLPAPTHLLEPEVPVENVIAYIKACEDYAH</sequence>
<accession>A0A9D1LR90</accession>
<dbReference type="InterPro" id="IPR038071">
    <property type="entry name" value="UROD/MetE-like_sf"/>
</dbReference>
<evidence type="ECO:0000313" key="3">
    <source>
        <dbReference type="Proteomes" id="UP000824123"/>
    </source>
</evidence>
<evidence type="ECO:0000259" key="1">
    <source>
        <dbReference type="Pfam" id="PF01208"/>
    </source>
</evidence>
<reference evidence="2" key="2">
    <citation type="journal article" date="2021" name="PeerJ">
        <title>Extensive microbial diversity within the chicken gut microbiome revealed by metagenomics and culture.</title>
        <authorList>
            <person name="Gilroy R."/>
            <person name="Ravi A."/>
            <person name="Getino M."/>
            <person name="Pursley I."/>
            <person name="Horton D.L."/>
            <person name="Alikhan N.F."/>
            <person name="Baker D."/>
            <person name="Gharbi K."/>
            <person name="Hall N."/>
            <person name="Watson M."/>
            <person name="Adriaenssens E.M."/>
            <person name="Foster-Nyarko E."/>
            <person name="Jarju S."/>
            <person name="Secka A."/>
            <person name="Antonio M."/>
            <person name="Oren A."/>
            <person name="Chaudhuri R.R."/>
            <person name="La Ragione R."/>
            <person name="Hildebrand F."/>
            <person name="Pallen M.J."/>
        </authorList>
    </citation>
    <scope>NUCLEOTIDE SEQUENCE</scope>
    <source>
        <strain evidence="2">ChiSxjej2B14-8506</strain>
    </source>
</reference>
<dbReference type="Pfam" id="PF01208">
    <property type="entry name" value="URO-D"/>
    <property type="match status" value="1"/>
</dbReference>
<dbReference type="InterPro" id="IPR000257">
    <property type="entry name" value="Uroporphyrinogen_deCOase"/>
</dbReference>
<protein>
    <recommendedName>
        <fullName evidence="1">Uroporphyrinogen decarboxylase (URO-D) domain-containing protein</fullName>
    </recommendedName>
</protein>
<dbReference type="GO" id="GO:0004853">
    <property type="term" value="F:uroporphyrinogen decarboxylase activity"/>
    <property type="evidence" value="ECO:0007669"/>
    <property type="project" value="InterPro"/>
</dbReference>
<dbReference type="GO" id="GO:0006779">
    <property type="term" value="P:porphyrin-containing compound biosynthetic process"/>
    <property type="evidence" value="ECO:0007669"/>
    <property type="project" value="InterPro"/>
</dbReference>
<dbReference type="Gene3D" id="3.20.20.210">
    <property type="match status" value="1"/>
</dbReference>